<evidence type="ECO:0000313" key="1">
    <source>
        <dbReference type="EMBL" id="RDB03472.1"/>
    </source>
</evidence>
<dbReference type="RefSeq" id="WP_114463464.1">
    <property type="nucleotide sequence ID" value="NZ_QPIW01000026.1"/>
</dbReference>
<dbReference type="PANTHER" id="PTHR41317:SF1">
    <property type="entry name" value="PD-(D_E)XK NUCLEASE FAMILY TRANSPOSASE"/>
    <property type="match status" value="1"/>
</dbReference>
<sequence length="305" mass="35859">MAFAEKYINPFTDFGFKKLFGSEPNKELLIDFLNQVVLPEQHRITELSYTRNEHLGAKELDRKAIFDLYCIGKNGERFIVEMQKAKQNYFKDRSVFYASFPIQEQAKRGEWDFQLTEIYTVGVLDFVFSEDAHEKEVRHEVKLKDQNGRVFYKKLTFVYLEMPHFTKTEEELETTYDKWLYVLKHLPYLDSKPKALQEKVFDQLFAVAEIAKFTPDEMNAYEQSLKYYRDLKNVIDTAIMEGETKGRMEGRLEGEMKGRIEGRLEAITESIIKALSRGKLTVEEIAEDFGVSVDFVLQIKEEQRP</sequence>
<accession>A0A369I348</accession>
<organism evidence="1 2">
    <name type="scientific">Runella aurantiaca</name>
    <dbReference type="NCBI Taxonomy" id="2282308"/>
    <lineage>
        <taxon>Bacteria</taxon>
        <taxon>Pseudomonadati</taxon>
        <taxon>Bacteroidota</taxon>
        <taxon>Cytophagia</taxon>
        <taxon>Cytophagales</taxon>
        <taxon>Spirosomataceae</taxon>
        <taxon>Runella</taxon>
    </lineage>
</organism>
<comment type="caution">
    <text evidence="1">The sequence shown here is derived from an EMBL/GenBank/DDBJ whole genome shotgun (WGS) entry which is preliminary data.</text>
</comment>
<name>A0A369I348_9BACT</name>
<dbReference type="PANTHER" id="PTHR41317">
    <property type="entry name" value="PD-(D_E)XK NUCLEASE FAMILY TRANSPOSASE"/>
    <property type="match status" value="1"/>
</dbReference>
<dbReference type="Proteomes" id="UP000253141">
    <property type="component" value="Unassembled WGS sequence"/>
</dbReference>
<dbReference type="Pfam" id="PF12784">
    <property type="entry name" value="PDDEXK_2"/>
    <property type="match status" value="1"/>
</dbReference>
<dbReference type="NCBIfam" id="TIGR01784">
    <property type="entry name" value="T_den_put_tspse"/>
    <property type="match status" value="1"/>
</dbReference>
<gene>
    <name evidence="1" type="ORF">DVG78_23440</name>
</gene>
<dbReference type="InterPro" id="IPR010106">
    <property type="entry name" value="RpnA"/>
</dbReference>
<dbReference type="AlphaFoldDB" id="A0A369I348"/>
<proteinExistence type="predicted"/>
<dbReference type="EMBL" id="QPIW01000026">
    <property type="protein sequence ID" value="RDB03472.1"/>
    <property type="molecule type" value="Genomic_DNA"/>
</dbReference>
<protein>
    <submittedName>
        <fullName evidence="1">Rpn family recombination-promoting nuclease/putative transposase</fullName>
    </submittedName>
</protein>
<reference evidence="1 2" key="1">
    <citation type="submission" date="2018-07" db="EMBL/GenBank/DDBJ databases">
        <title>Genome analysis of Runella aurantiaca.</title>
        <authorList>
            <person name="Yang X."/>
        </authorList>
    </citation>
    <scope>NUCLEOTIDE SEQUENCE [LARGE SCALE GENOMIC DNA]</scope>
    <source>
        <strain evidence="1 2">YX9</strain>
    </source>
</reference>
<evidence type="ECO:0000313" key="2">
    <source>
        <dbReference type="Proteomes" id="UP000253141"/>
    </source>
</evidence>
<dbReference type="OrthoDB" id="9803508at2"/>
<keyword evidence="2" id="KW-1185">Reference proteome</keyword>